<dbReference type="PANTHER" id="PTHR45947">
    <property type="entry name" value="SULFOQUINOVOSYL TRANSFERASE SQD2"/>
    <property type="match status" value="1"/>
</dbReference>
<proteinExistence type="predicted"/>
<dbReference type="AlphaFoldDB" id="A0AAE9NCV6"/>
<evidence type="ECO:0000259" key="1">
    <source>
        <dbReference type="Pfam" id="PF13439"/>
    </source>
</evidence>
<dbReference type="Pfam" id="PF13692">
    <property type="entry name" value="Glyco_trans_1_4"/>
    <property type="match status" value="1"/>
</dbReference>
<evidence type="ECO:0000313" key="2">
    <source>
        <dbReference type="EMBL" id="UUO66203.1"/>
    </source>
</evidence>
<dbReference type="Gene3D" id="3.40.50.2000">
    <property type="entry name" value="Glycogen Phosphorylase B"/>
    <property type="match status" value="2"/>
</dbReference>
<dbReference type="Proteomes" id="UP001058872">
    <property type="component" value="Chromosome"/>
</dbReference>
<reference evidence="2" key="1">
    <citation type="submission" date="2018-04" db="EMBL/GenBank/DDBJ databases">
        <title>Genomes of Endosymbiotic and Endophytic Bradyrhizobium Publication status.</title>
        <authorList>
            <person name="Guha S."/>
            <person name="Jorrin B."/>
            <person name="Sarkar M."/>
            <person name="Poole P.S."/>
            <person name="DasGupta M."/>
        </authorList>
    </citation>
    <scope>NUCLEOTIDE SEQUENCE</scope>
    <source>
        <strain evidence="2">WBOS16</strain>
    </source>
</reference>
<dbReference type="GO" id="GO:0016757">
    <property type="term" value="F:glycosyltransferase activity"/>
    <property type="evidence" value="ECO:0007669"/>
    <property type="project" value="TreeGrafter"/>
</dbReference>
<name>A0AAE9NCV6_9BRAD</name>
<organism evidence="2 3">
    <name type="scientific">Bradyrhizobium betae</name>
    <dbReference type="NCBI Taxonomy" id="244734"/>
    <lineage>
        <taxon>Bacteria</taxon>
        <taxon>Pseudomonadati</taxon>
        <taxon>Pseudomonadota</taxon>
        <taxon>Alphaproteobacteria</taxon>
        <taxon>Hyphomicrobiales</taxon>
        <taxon>Nitrobacteraceae</taxon>
        <taxon>Bradyrhizobium</taxon>
    </lineage>
</organism>
<accession>A0AAE9NCV6</accession>
<dbReference type="FunFam" id="3.40.50.2000:FF:000259">
    <property type="entry name" value="Glycosyl transferase"/>
    <property type="match status" value="1"/>
</dbReference>
<feature type="domain" description="Glycosyltransferase subfamily 4-like N-terminal" evidence="1">
    <location>
        <begin position="58"/>
        <end position="209"/>
    </location>
</feature>
<evidence type="ECO:0000313" key="3">
    <source>
        <dbReference type="Proteomes" id="UP001058872"/>
    </source>
</evidence>
<sequence>MTVSWPQASVTHKTTGRHFYDVTRLKYPSLMVGNRESSNSRDFPMRVLIATDAWHPQVNGVVRTLTSLANAAKALDIEIGFLTPDGFPSWPLPTYPGLRFALPGSKEIARRIETAAPDALHIATEGPIGWAARAYCRRNRLAFTTSYTTRFPEYVAVRTGIPASVGYAVLRHFHDAAAMTMVATPSLRQELSERGFKRLGFWTRGVDTELFHPGAPARLDLPRPIFMTMGRVAVEKNLDAFLALDLPGTKVIVGDGPQRAALERKYSDAVFLGEKKGADLTAHLAAADVFVFPSLTDTFGVVQLEALACGTPVAAFPVTGPKDVIADHPIGAIDHNLRAACLRALTMSRETCRHFALERSWENSARQFVGNLTSLQPSRALRASPRMARRPVRG</sequence>
<dbReference type="InterPro" id="IPR050194">
    <property type="entry name" value="Glycosyltransferase_grp1"/>
</dbReference>
<gene>
    <name evidence="2" type="ORF">DCM83_14005</name>
</gene>
<dbReference type="Pfam" id="PF13439">
    <property type="entry name" value="Glyco_transf_4"/>
    <property type="match status" value="1"/>
</dbReference>
<dbReference type="EMBL" id="CP028989">
    <property type="protein sequence ID" value="UUO66203.1"/>
    <property type="molecule type" value="Genomic_DNA"/>
</dbReference>
<dbReference type="PANTHER" id="PTHR45947:SF3">
    <property type="entry name" value="SULFOQUINOVOSYL TRANSFERASE SQD2"/>
    <property type="match status" value="1"/>
</dbReference>
<protein>
    <submittedName>
        <fullName evidence="2">Alpha-mannosyltransferase</fullName>
    </submittedName>
</protein>
<dbReference type="CDD" id="cd03814">
    <property type="entry name" value="GT4-like"/>
    <property type="match status" value="1"/>
</dbReference>
<dbReference type="InterPro" id="IPR028098">
    <property type="entry name" value="Glyco_trans_4-like_N"/>
</dbReference>
<dbReference type="SUPFAM" id="SSF53756">
    <property type="entry name" value="UDP-Glycosyltransferase/glycogen phosphorylase"/>
    <property type="match status" value="1"/>
</dbReference>